<keyword evidence="2" id="KW-1185">Reference proteome</keyword>
<protein>
    <submittedName>
        <fullName evidence="1">Uncharacterized protein</fullName>
    </submittedName>
</protein>
<name>A0A239C7Z2_9BACT</name>
<proteinExistence type="predicted"/>
<accession>A0A239C7Z2</accession>
<dbReference type="Proteomes" id="UP000198480">
    <property type="component" value="Unassembled WGS sequence"/>
</dbReference>
<reference evidence="2" key="1">
    <citation type="submission" date="2017-06" db="EMBL/GenBank/DDBJ databases">
        <authorList>
            <person name="Varghese N."/>
            <person name="Submissions S."/>
        </authorList>
    </citation>
    <scope>NUCLEOTIDE SEQUENCE [LARGE SCALE GENOMIC DNA]</scope>
    <source>
        <strain evidence="2">5C</strain>
    </source>
</reference>
<evidence type="ECO:0000313" key="1">
    <source>
        <dbReference type="EMBL" id="SNS16375.1"/>
    </source>
</evidence>
<organism evidence="1 2">
    <name type="scientific">Belliella buryatensis</name>
    <dbReference type="NCBI Taxonomy" id="1500549"/>
    <lineage>
        <taxon>Bacteria</taxon>
        <taxon>Pseudomonadati</taxon>
        <taxon>Bacteroidota</taxon>
        <taxon>Cytophagia</taxon>
        <taxon>Cytophagales</taxon>
        <taxon>Cyclobacteriaceae</taxon>
        <taxon>Belliella</taxon>
    </lineage>
</organism>
<dbReference type="AlphaFoldDB" id="A0A239C7Z2"/>
<gene>
    <name evidence="1" type="ORF">SAMN06295967_104137</name>
</gene>
<sequence>MCICNNNAVIPLGRYQFIHNLFFFNGVHESPYGRFGKQFTTSIAVMSKHIGL</sequence>
<evidence type="ECO:0000313" key="2">
    <source>
        <dbReference type="Proteomes" id="UP000198480"/>
    </source>
</evidence>
<dbReference type="EMBL" id="FZOK01000004">
    <property type="protein sequence ID" value="SNS16375.1"/>
    <property type="molecule type" value="Genomic_DNA"/>
</dbReference>